<dbReference type="EMBL" id="JANPWB010000003">
    <property type="protein sequence ID" value="KAJ1204237.1"/>
    <property type="molecule type" value="Genomic_DNA"/>
</dbReference>
<accession>A0AAV7VU98</accession>
<dbReference type="AlphaFoldDB" id="A0AAV7VU98"/>
<reference evidence="1" key="1">
    <citation type="journal article" date="2022" name="bioRxiv">
        <title>Sequencing and chromosome-scale assembly of the giantPleurodeles waltlgenome.</title>
        <authorList>
            <person name="Brown T."/>
            <person name="Elewa A."/>
            <person name="Iarovenko S."/>
            <person name="Subramanian E."/>
            <person name="Araus A.J."/>
            <person name="Petzold A."/>
            <person name="Susuki M."/>
            <person name="Suzuki K.-i.T."/>
            <person name="Hayashi T."/>
            <person name="Toyoda A."/>
            <person name="Oliveira C."/>
            <person name="Osipova E."/>
            <person name="Leigh N.D."/>
            <person name="Simon A."/>
            <person name="Yun M.H."/>
        </authorList>
    </citation>
    <scope>NUCLEOTIDE SEQUENCE</scope>
    <source>
        <strain evidence="1">20211129_DDA</strain>
        <tissue evidence="1">Liver</tissue>
    </source>
</reference>
<dbReference type="Proteomes" id="UP001066276">
    <property type="component" value="Chromosome 2_1"/>
</dbReference>
<gene>
    <name evidence="1" type="ORF">NDU88_008018</name>
</gene>
<comment type="caution">
    <text evidence="1">The sequence shown here is derived from an EMBL/GenBank/DDBJ whole genome shotgun (WGS) entry which is preliminary data.</text>
</comment>
<name>A0AAV7VU98_PLEWA</name>
<proteinExistence type="predicted"/>
<evidence type="ECO:0000313" key="1">
    <source>
        <dbReference type="EMBL" id="KAJ1204237.1"/>
    </source>
</evidence>
<organism evidence="1 2">
    <name type="scientific">Pleurodeles waltl</name>
    <name type="common">Iberian ribbed newt</name>
    <dbReference type="NCBI Taxonomy" id="8319"/>
    <lineage>
        <taxon>Eukaryota</taxon>
        <taxon>Metazoa</taxon>
        <taxon>Chordata</taxon>
        <taxon>Craniata</taxon>
        <taxon>Vertebrata</taxon>
        <taxon>Euteleostomi</taxon>
        <taxon>Amphibia</taxon>
        <taxon>Batrachia</taxon>
        <taxon>Caudata</taxon>
        <taxon>Salamandroidea</taxon>
        <taxon>Salamandridae</taxon>
        <taxon>Pleurodelinae</taxon>
        <taxon>Pleurodeles</taxon>
    </lineage>
</organism>
<keyword evidence="2" id="KW-1185">Reference proteome</keyword>
<sequence>MDQYAASDFVGVPRMVNADDLKTVQGPTIIHILAVIKSSSVTMQSNVMAHNMNLLQADVWKVMEHSFETEQRVTVLQVTLKALKTTVLTLGAQTQKLELRAEGAEAALFDDEVRRIWILSFSQNVSLVVHRMHLGVKKVSEFGLLEGFLQRVVYITYIR</sequence>
<evidence type="ECO:0000313" key="2">
    <source>
        <dbReference type="Proteomes" id="UP001066276"/>
    </source>
</evidence>
<protein>
    <submittedName>
        <fullName evidence="1">Uncharacterized protein</fullName>
    </submittedName>
</protein>